<dbReference type="InterPro" id="IPR003649">
    <property type="entry name" value="Bbox_C"/>
</dbReference>
<evidence type="ECO:0000256" key="3">
    <source>
        <dbReference type="ARBA" id="ARBA00022737"/>
    </source>
</evidence>
<evidence type="ECO:0000256" key="1">
    <source>
        <dbReference type="ARBA" id="ARBA00004123"/>
    </source>
</evidence>
<dbReference type="Pfam" id="PF00628">
    <property type="entry name" value="PHD"/>
    <property type="match status" value="1"/>
</dbReference>
<feature type="domain" description="B box-type" evidence="15">
    <location>
        <begin position="67"/>
        <end position="108"/>
    </location>
</feature>
<dbReference type="Pfam" id="PF25287">
    <property type="entry name" value="zf-B_box_Trim66"/>
    <property type="match status" value="1"/>
</dbReference>
<dbReference type="InterPro" id="IPR019786">
    <property type="entry name" value="Zinc_finger_PHD-type_CS"/>
</dbReference>
<dbReference type="InterPro" id="IPR036427">
    <property type="entry name" value="Bromodomain-like_sf"/>
</dbReference>
<feature type="region of interest" description="Disordered" evidence="12">
    <location>
        <begin position="618"/>
        <end position="641"/>
    </location>
</feature>
<dbReference type="PANTHER" id="PTHR45915">
    <property type="entry name" value="TRANSCRIPTION INTERMEDIARY FACTOR"/>
    <property type="match status" value="1"/>
</dbReference>
<feature type="region of interest" description="Disordered" evidence="12">
    <location>
        <begin position="372"/>
        <end position="601"/>
    </location>
</feature>
<evidence type="ECO:0000259" key="15">
    <source>
        <dbReference type="PROSITE" id="PS50119"/>
    </source>
</evidence>
<feature type="compositionally biased region" description="Polar residues" evidence="12">
    <location>
        <begin position="590"/>
        <end position="601"/>
    </location>
</feature>
<evidence type="ECO:0000256" key="12">
    <source>
        <dbReference type="SAM" id="MobiDB-lite"/>
    </source>
</evidence>
<dbReference type="InterPro" id="IPR001487">
    <property type="entry name" value="Bromodomain"/>
</dbReference>
<dbReference type="SUPFAM" id="SSF57903">
    <property type="entry name" value="FYVE/PHD zinc finger"/>
    <property type="match status" value="1"/>
</dbReference>
<keyword evidence="4 9" id="KW-0863">Zinc-finger</keyword>
<dbReference type="PROSITE" id="PS50119">
    <property type="entry name" value="ZF_BBOX"/>
    <property type="match status" value="1"/>
</dbReference>
<dbReference type="PROSITE" id="PS50014">
    <property type="entry name" value="BROMODOMAIN_2"/>
    <property type="match status" value="1"/>
</dbReference>
<name>A0A8T2L680_ASTMX</name>
<comment type="caution">
    <text evidence="16">The sequence shown here is derived from an EMBL/GenBank/DDBJ whole genome shotgun (WGS) entry which is preliminary data.</text>
</comment>
<keyword evidence="3" id="KW-0677">Repeat</keyword>
<dbReference type="Gene3D" id="1.20.920.10">
    <property type="entry name" value="Bromodomain-like"/>
    <property type="match status" value="1"/>
</dbReference>
<dbReference type="Pfam" id="PF00643">
    <property type="entry name" value="zf-B_box"/>
    <property type="match status" value="1"/>
</dbReference>
<dbReference type="InterPro" id="IPR001965">
    <property type="entry name" value="Znf_PHD"/>
</dbReference>
<evidence type="ECO:0000256" key="8">
    <source>
        <dbReference type="ARBA" id="ARBA00023242"/>
    </source>
</evidence>
<evidence type="ECO:0000256" key="2">
    <source>
        <dbReference type="ARBA" id="ARBA00022723"/>
    </source>
</evidence>
<feature type="compositionally biased region" description="Acidic residues" evidence="12">
    <location>
        <begin position="796"/>
        <end position="854"/>
    </location>
</feature>
<dbReference type="SUPFAM" id="SSF57845">
    <property type="entry name" value="B-box zinc-binding domain"/>
    <property type="match status" value="1"/>
</dbReference>
<dbReference type="CDD" id="cd19794">
    <property type="entry name" value="Bbox2_TRIM66-like"/>
    <property type="match status" value="1"/>
</dbReference>
<feature type="compositionally biased region" description="Pro residues" evidence="12">
    <location>
        <begin position="378"/>
        <end position="392"/>
    </location>
</feature>
<dbReference type="SMART" id="SM00249">
    <property type="entry name" value="PHD"/>
    <property type="match status" value="1"/>
</dbReference>
<dbReference type="Pfam" id="PF00439">
    <property type="entry name" value="Bromodomain"/>
    <property type="match status" value="1"/>
</dbReference>
<keyword evidence="2" id="KW-0479">Metal-binding</keyword>
<dbReference type="PROSITE" id="PS01359">
    <property type="entry name" value="ZF_PHD_1"/>
    <property type="match status" value="1"/>
</dbReference>
<dbReference type="OrthoDB" id="1870062at2759"/>
<evidence type="ECO:0000256" key="10">
    <source>
        <dbReference type="PROSITE-ProRule" id="PRU00035"/>
    </source>
</evidence>
<dbReference type="SUPFAM" id="SSF47370">
    <property type="entry name" value="Bromodomain"/>
    <property type="match status" value="1"/>
</dbReference>
<feature type="compositionally biased region" description="Polar residues" evidence="12">
    <location>
        <begin position="720"/>
        <end position="730"/>
    </location>
</feature>
<dbReference type="FunFam" id="3.30.40.10:FF:000123">
    <property type="entry name" value="E3 ubiquitin-protein ligase TRIM33"/>
    <property type="match status" value="1"/>
</dbReference>
<dbReference type="Gene3D" id="3.30.160.60">
    <property type="entry name" value="Classic Zinc Finger"/>
    <property type="match status" value="1"/>
</dbReference>
<feature type="compositionally biased region" description="Basic residues" evidence="12">
    <location>
        <begin position="1122"/>
        <end position="1140"/>
    </location>
</feature>
<feature type="coiled-coil region" evidence="11">
    <location>
        <begin position="109"/>
        <end position="208"/>
    </location>
</feature>
<evidence type="ECO:0000256" key="11">
    <source>
        <dbReference type="SAM" id="Coils"/>
    </source>
</evidence>
<feature type="compositionally biased region" description="Low complexity" evidence="12">
    <location>
        <begin position="497"/>
        <end position="512"/>
    </location>
</feature>
<feature type="region of interest" description="Disordered" evidence="12">
    <location>
        <begin position="661"/>
        <end position="906"/>
    </location>
</feature>
<dbReference type="InterPro" id="IPR037372">
    <property type="entry name" value="TRIM66_Bbox1_Znf"/>
</dbReference>
<dbReference type="Gene3D" id="3.30.40.10">
    <property type="entry name" value="Zinc/RING finger domain, C3HC4 (zinc finger)"/>
    <property type="match status" value="1"/>
</dbReference>
<dbReference type="Proteomes" id="UP000752171">
    <property type="component" value="Unassembled WGS sequence"/>
</dbReference>
<dbReference type="AlphaFoldDB" id="A0A8T2L680"/>
<evidence type="ECO:0000256" key="4">
    <source>
        <dbReference type="ARBA" id="ARBA00022771"/>
    </source>
</evidence>
<feature type="compositionally biased region" description="Low complexity" evidence="12">
    <location>
        <begin position="457"/>
        <end position="483"/>
    </location>
</feature>
<dbReference type="EMBL" id="JAICCE010000016">
    <property type="protein sequence ID" value="KAG9267180.1"/>
    <property type="molecule type" value="Genomic_DNA"/>
</dbReference>
<dbReference type="GO" id="GO:0005634">
    <property type="term" value="C:nucleus"/>
    <property type="evidence" value="ECO:0007669"/>
    <property type="project" value="UniProtKB-SubCell"/>
</dbReference>
<dbReference type="InterPro" id="IPR011011">
    <property type="entry name" value="Znf_FYVE_PHD"/>
</dbReference>
<keyword evidence="7 10" id="KW-0103">Bromodomain</keyword>
<dbReference type="SMART" id="SM00297">
    <property type="entry name" value="BROMO"/>
    <property type="match status" value="1"/>
</dbReference>
<feature type="domain" description="Bromo" evidence="13">
    <location>
        <begin position="996"/>
        <end position="1068"/>
    </location>
</feature>
<dbReference type="InterPro" id="IPR019787">
    <property type="entry name" value="Znf_PHD-finger"/>
</dbReference>
<evidence type="ECO:0000256" key="6">
    <source>
        <dbReference type="ARBA" id="ARBA00023054"/>
    </source>
</evidence>
<dbReference type="PANTHER" id="PTHR45915:SF7">
    <property type="entry name" value="TRIPARTITE MOTIF-CONTAINING PROTEIN 66"/>
    <property type="match status" value="1"/>
</dbReference>
<feature type="region of interest" description="Disordered" evidence="12">
    <location>
        <begin position="1114"/>
        <end position="1140"/>
    </location>
</feature>
<evidence type="ECO:0000256" key="7">
    <source>
        <dbReference type="ARBA" id="ARBA00023117"/>
    </source>
</evidence>
<evidence type="ECO:0000259" key="13">
    <source>
        <dbReference type="PROSITE" id="PS50014"/>
    </source>
</evidence>
<keyword evidence="8" id="KW-0539">Nucleus</keyword>
<gene>
    <name evidence="16" type="primary">TRIM66</name>
    <name evidence="16" type="ORF">AMEX_G19867</name>
</gene>
<comment type="subcellular location">
    <subcellularLocation>
        <location evidence="1">Nucleus</location>
    </subcellularLocation>
</comment>
<evidence type="ECO:0000313" key="16">
    <source>
        <dbReference type="EMBL" id="KAG9267180.1"/>
    </source>
</evidence>
<feature type="compositionally biased region" description="Polar residues" evidence="12">
    <location>
        <begin position="563"/>
        <end position="573"/>
    </location>
</feature>
<dbReference type="InterPro" id="IPR013083">
    <property type="entry name" value="Znf_RING/FYVE/PHD"/>
</dbReference>
<keyword evidence="5" id="KW-0862">Zinc</keyword>
<keyword evidence="6 11" id="KW-0175">Coiled coil</keyword>
<sequence>MEKCCSECPEPRVAQSLCTFCNKWLCFQCTDLHQHDRAPPQAPEPRLLQRASPPPAPPETGPACCGHAVVLCPIHKQEPLELFCETCDLMTCSICHLSSHKDHRLVHVNKALQDQRWLLENLMARVEEKRSAVENTAKQIQGRLHGVKITQRKAENQIKMAKMIMMNELNKRANLLIEQLENISSGFKQRLEDQLQGAIELCSQLEHVHNFITWAVAHHRRNPLLFSKELIALQMQQLLEPLIHSEAWAPLKIKFNWDASFWTKQISTLGQLSVDGGSRPYSEGVGRPSILRPQPVACLARSSLCHPVREPDCAYQPFSQPSLCCLHCRPAQSLPLEKYPAQLDKYSVPCSQQPACNSSQTLQRCCDPEGTGLMPQSTLPPPQCSTPPPVPEPAATNHLPQTADLPPAAVLCDGSQADAPPPPVREPGSSDLENLLQKPQPSPPDLLPAQASAESNPVQAPTLAPAQVPAQAPSPEQQPPSAANCGDKDAGSPGLDAHVAAGGSAADAQNRASPEMRTRSVSIPAEPSLSRNLSQSSPRTSPTEFRPTEDAQCLATAPGDQRLTAQQKDCTQSRTRRSESDSGVMDVHPQSRNSSNLTTYKTEPDNVYAYAYENTGFRTKSRTKSRRSREAQDSSCREAPNGSKIPVVCLERLKILVSKCPPQGHQKNTTGSAADPGLKSEGTVSQDLQRELSPEVGSAAEPVHDEGQTEYLVPVPSPQPELQQCSSSPVPSELQVQDEDLQDCTECCISPTRSGETEPSPRPQTEEEPASDPNPSEPRSVPASDCLIESTTEPDFCSEPEIDSELQAESDPSLESEPQVESDSEPQVESDLESEQPPDLELSAESEPELESEPDSTAQVTLNLEQECDWEEDQQEDSTDGGSEETVTEPEPDLVPEDPEGEEMEEMENEDFCAVCLIGGDLLCCDRCPKVFHLSCHVPSLLNFPTGDWVCTLCRDVQRPEVEYDCEDARLPVAIAPSGLSACDQRKCEKLTLLIYSNILSAPFHEPVSPLARHYYQIIKRPMDLSAIRSRLNTGSSSHYSSPGEFAADVLLMFKNCAKFNYPDSEVAQAGRSLQDFFLCKLGEVFPELGCPALEDDSDSDEYEEAELAAATGFPWPERKEQSHRKRKRRHSLTWRRNHY</sequence>
<feature type="compositionally biased region" description="Acidic residues" evidence="12">
    <location>
        <begin position="866"/>
        <end position="906"/>
    </location>
</feature>
<feature type="domain" description="PHD-type" evidence="14">
    <location>
        <begin position="910"/>
        <end position="957"/>
    </location>
</feature>
<dbReference type="CDD" id="cd05502">
    <property type="entry name" value="Bromo_tif1_like"/>
    <property type="match status" value="1"/>
</dbReference>
<evidence type="ECO:0000256" key="5">
    <source>
        <dbReference type="ARBA" id="ARBA00022833"/>
    </source>
</evidence>
<proteinExistence type="predicted"/>
<dbReference type="GO" id="GO:0000785">
    <property type="term" value="C:chromatin"/>
    <property type="evidence" value="ECO:0007669"/>
    <property type="project" value="TreeGrafter"/>
</dbReference>
<dbReference type="InterPro" id="IPR000315">
    <property type="entry name" value="Znf_B-box"/>
</dbReference>
<evidence type="ECO:0000256" key="9">
    <source>
        <dbReference type="PROSITE-ProRule" id="PRU00024"/>
    </source>
</evidence>
<evidence type="ECO:0000259" key="14">
    <source>
        <dbReference type="PROSITE" id="PS50016"/>
    </source>
</evidence>
<dbReference type="SMART" id="SM00502">
    <property type="entry name" value="BBC"/>
    <property type="match status" value="1"/>
</dbReference>
<dbReference type="GO" id="GO:0008270">
    <property type="term" value="F:zinc ion binding"/>
    <property type="evidence" value="ECO:0007669"/>
    <property type="project" value="UniProtKB-KW"/>
</dbReference>
<evidence type="ECO:0000313" key="17">
    <source>
        <dbReference type="Proteomes" id="UP000752171"/>
    </source>
</evidence>
<dbReference type="SMART" id="SM00336">
    <property type="entry name" value="BBOX"/>
    <property type="match status" value="1"/>
</dbReference>
<feature type="compositionally biased region" description="Polar residues" evidence="12">
    <location>
        <begin position="529"/>
        <end position="543"/>
    </location>
</feature>
<dbReference type="PROSITE" id="PS50016">
    <property type="entry name" value="ZF_PHD_2"/>
    <property type="match status" value="1"/>
</dbReference>
<reference evidence="16 17" key="1">
    <citation type="submission" date="2021-07" db="EMBL/GenBank/DDBJ databases">
        <authorList>
            <person name="Imarazene B."/>
            <person name="Zahm M."/>
            <person name="Klopp C."/>
            <person name="Cabau C."/>
            <person name="Beille S."/>
            <person name="Jouanno E."/>
            <person name="Castinel A."/>
            <person name="Lluch J."/>
            <person name="Gil L."/>
            <person name="Kuchtly C."/>
            <person name="Lopez Roques C."/>
            <person name="Donnadieu C."/>
            <person name="Parrinello H."/>
            <person name="Journot L."/>
            <person name="Du K."/>
            <person name="Schartl M."/>
            <person name="Retaux S."/>
            <person name="Guiguen Y."/>
        </authorList>
    </citation>
    <scope>NUCLEOTIDE SEQUENCE [LARGE SCALE GENOMIC DNA]</scope>
    <source>
        <strain evidence="16">Pach_M1</strain>
        <tissue evidence="16">Testis</tissue>
    </source>
</reference>
<accession>A0A8T2L680</accession>
<organism evidence="16 17">
    <name type="scientific">Astyanax mexicanus</name>
    <name type="common">Blind cave fish</name>
    <name type="synonym">Astyanax fasciatus mexicanus</name>
    <dbReference type="NCBI Taxonomy" id="7994"/>
    <lineage>
        <taxon>Eukaryota</taxon>
        <taxon>Metazoa</taxon>
        <taxon>Chordata</taxon>
        <taxon>Craniata</taxon>
        <taxon>Vertebrata</taxon>
        <taxon>Euteleostomi</taxon>
        <taxon>Actinopterygii</taxon>
        <taxon>Neopterygii</taxon>
        <taxon>Teleostei</taxon>
        <taxon>Ostariophysi</taxon>
        <taxon>Characiformes</taxon>
        <taxon>Characoidei</taxon>
        <taxon>Acestrorhamphidae</taxon>
        <taxon>Acestrorhamphinae</taxon>
        <taxon>Astyanax</taxon>
    </lineage>
</organism>
<protein>
    <submittedName>
        <fullName evidence="16">Tripartite motif-containing protein 66</fullName>
    </submittedName>
</protein>